<dbReference type="SUPFAM" id="SSF50978">
    <property type="entry name" value="WD40 repeat-like"/>
    <property type="match status" value="1"/>
</dbReference>
<dbReference type="PRINTS" id="PR00320">
    <property type="entry name" value="GPROTEINBRPT"/>
</dbReference>
<dbReference type="InterPro" id="IPR015943">
    <property type="entry name" value="WD40/YVTN_repeat-like_dom_sf"/>
</dbReference>
<feature type="repeat" description="WD" evidence="3">
    <location>
        <begin position="248"/>
        <end position="289"/>
    </location>
</feature>
<accession>A0A5C3M4A2</accession>
<dbReference type="PROSITE" id="PS50294">
    <property type="entry name" value="WD_REPEATS_REGION"/>
    <property type="match status" value="7"/>
</dbReference>
<dbReference type="STRING" id="68775.A0A5C3M4A2"/>
<evidence type="ECO:0000313" key="5">
    <source>
        <dbReference type="EMBL" id="TFK35921.1"/>
    </source>
</evidence>
<dbReference type="PROSITE" id="PS50082">
    <property type="entry name" value="WD_REPEATS_2"/>
    <property type="match status" value="7"/>
</dbReference>
<dbReference type="PANTHER" id="PTHR19848">
    <property type="entry name" value="WD40 REPEAT PROTEIN"/>
    <property type="match status" value="1"/>
</dbReference>
<dbReference type="EMBL" id="ML213617">
    <property type="protein sequence ID" value="TFK35921.1"/>
    <property type="molecule type" value="Genomic_DNA"/>
</dbReference>
<keyword evidence="6" id="KW-1185">Reference proteome</keyword>
<feature type="repeat" description="WD" evidence="3">
    <location>
        <begin position="34"/>
        <end position="75"/>
    </location>
</feature>
<dbReference type="PANTHER" id="PTHR19848:SF8">
    <property type="entry name" value="F-BOX AND WD REPEAT DOMAIN CONTAINING 7"/>
    <property type="match status" value="1"/>
</dbReference>
<organism evidence="5 6">
    <name type="scientific">Crucibulum laeve</name>
    <dbReference type="NCBI Taxonomy" id="68775"/>
    <lineage>
        <taxon>Eukaryota</taxon>
        <taxon>Fungi</taxon>
        <taxon>Dikarya</taxon>
        <taxon>Basidiomycota</taxon>
        <taxon>Agaricomycotina</taxon>
        <taxon>Agaricomycetes</taxon>
        <taxon>Agaricomycetidae</taxon>
        <taxon>Agaricales</taxon>
        <taxon>Agaricineae</taxon>
        <taxon>Nidulariaceae</taxon>
        <taxon>Crucibulum</taxon>
    </lineage>
</organism>
<evidence type="ECO:0000256" key="2">
    <source>
        <dbReference type="ARBA" id="ARBA00022737"/>
    </source>
</evidence>
<dbReference type="InterPro" id="IPR055442">
    <property type="entry name" value="Beta-prop_EML-like_2nd"/>
</dbReference>
<keyword evidence="1 3" id="KW-0853">WD repeat</keyword>
<dbReference type="OrthoDB" id="538223at2759"/>
<dbReference type="InterPro" id="IPR036322">
    <property type="entry name" value="WD40_repeat_dom_sf"/>
</dbReference>
<evidence type="ECO:0000313" key="6">
    <source>
        <dbReference type="Proteomes" id="UP000308652"/>
    </source>
</evidence>
<feature type="repeat" description="WD" evidence="3">
    <location>
        <begin position="291"/>
        <end position="323"/>
    </location>
</feature>
<feature type="domain" description="EML-like second beta-propeller" evidence="4">
    <location>
        <begin position="130"/>
        <end position="286"/>
    </location>
</feature>
<gene>
    <name evidence="5" type="ORF">BDQ12DRAFT_725473</name>
</gene>
<dbReference type="Pfam" id="PF23414">
    <property type="entry name" value="Beta-prop_EML_2"/>
    <property type="match status" value="1"/>
</dbReference>
<dbReference type="AlphaFoldDB" id="A0A5C3M4A2"/>
<evidence type="ECO:0000256" key="3">
    <source>
        <dbReference type="PROSITE-ProRule" id="PRU00221"/>
    </source>
</evidence>
<proteinExistence type="predicted"/>
<dbReference type="CDD" id="cd00200">
    <property type="entry name" value="WD40"/>
    <property type="match status" value="1"/>
</dbReference>
<feature type="repeat" description="WD" evidence="3">
    <location>
        <begin position="77"/>
        <end position="118"/>
    </location>
</feature>
<dbReference type="Proteomes" id="UP000308652">
    <property type="component" value="Unassembled WGS sequence"/>
</dbReference>
<feature type="repeat" description="WD" evidence="3">
    <location>
        <begin position="205"/>
        <end position="237"/>
    </location>
</feature>
<evidence type="ECO:0000256" key="1">
    <source>
        <dbReference type="ARBA" id="ARBA00022574"/>
    </source>
</evidence>
<sequence>MSSNSLPLFLNSENYPITDGKFSTKPSERLLKVLKGHTNNVYTVAYSPDGKCIASGSGDSTVTVWKSDTGLKAMRPLIGHNVSVRSVTYSPDGKYILSSSGDSTICIWDANTGQMIGEPFQGHTEYVYSAAYSPDGRHVVSGSQDKTITIWDVGTRKTIVKPLEGHSDDVNSVSYSPNGMHIISGSEDKTIKIWDATTGENILEPLHHPSYVYSAVYSPDGKYIASACGDHNVYLWDSGTGVQVIDPLKGHSGPVTCVSFSPDGKYLASCSDDETIRVWYLKTGKEAIPALEGHTDAIESVVYSPDGQHIISGSDDQTVRIWNAIIPEDDEDWFLDQDASKVQGLNSNKSNEGVESIESLSDNHSGVLKPNFFEYELTALSRDDIVKERPTGYSTVAEQPPMQKQKMVVDKVSEVTGGEDEDIQMNEIPRSSPMQHESEGYSELAVPARSKYVSTTRKIFYTGPIPSPLPQPQPRRYQIPLTSPRGLPIPPMSSAVFGPMKSSTLIRVCIATKCKKILVTLPTCGMYSVYAKVNDVGVVKTSLEFLSNAGVESKKGRFNLRFNEKG</sequence>
<dbReference type="InterPro" id="IPR019775">
    <property type="entry name" value="WD40_repeat_CS"/>
</dbReference>
<feature type="repeat" description="WD" evidence="3">
    <location>
        <begin position="163"/>
        <end position="204"/>
    </location>
</feature>
<evidence type="ECO:0000259" key="4">
    <source>
        <dbReference type="Pfam" id="PF23414"/>
    </source>
</evidence>
<keyword evidence="2" id="KW-0677">Repeat</keyword>
<dbReference type="InterPro" id="IPR020472">
    <property type="entry name" value="WD40_PAC1"/>
</dbReference>
<protein>
    <submittedName>
        <fullName evidence="5">WD40-repeat-containing domain protein</fullName>
    </submittedName>
</protein>
<dbReference type="PROSITE" id="PS00678">
    <property type="entry name" value="WD_REPEATS_1"/>
    <property type="match status" value="3"/>
</dbReference>
<name>A0A5C3M4A2_9AGAR</name>
<reference evidence="5 6" key="1">
    <citation type="journal article" date="2019" name="Nat. Ecol. Evol.">
        <title>Megaphylogeny resolves global patterns of mushroom evolution.</title>
        <authorList>
            <person name="Varga T."/>
            <person name="Krizsan K."/>
            <person name="Foldi C."/>
            <person name="Dima B."/>
            <person name="Sanchez-Garcia M."/>
            <person name="Sanchez-Ramirez S."/>
            <person name="Szollosi G.J."/>
            <person name="Szarkandi J.G."/>
            <person name="Papp V."/>
            <person name="Albert L."/>
            <person name="Andreopoulos W."/>
            <person name="Angelini C."/>
            <person name="Antonin V."/>
            <person name="Barry K.W."/>
            <person name="Bougher N.L."/>
            <person name="Buchanan P."/>
            <person name="Buyck B."/>
            <person name="Bense V."/>
            <person name="Catcheside P."/>
            <person name="Chovatia M."/>
            <person name="Cooper J."/>
            <person name="Damon W."/>
            <person name="Desjardin D."/>
            <person name="Finy P."/>
            <person name="Geml J."/>
            <person name="Haridas S."/>
            <person name="Hughes K."/>
            <person name="Justo A."/>
            <person name="Karasinski D."/>
            <person name="Kautmanova I."/>
            <person name="Kiss B."/>
            <person name="Kocsube S."/>
            <person name="Kotiranta H."/>
            <person name="LaButti K.M."/>
            <person name="Lechner B.E."/>
            <person name="Liimatainen K."/>
            <person name="Lipzen A."/>
            <person name="Lukacs Z."/>
            <person name="Mihaltcheva S."/>
            <person name="Morgado L.N."/>
            <person name="Niskanen T."/>
            <person name="Noordeloos M.E."/>
            <person name="Ohm R.A."/>
            <person name="Ortiz-Santana B."/>
            <person name="Ovrebo C."/>
            <person name="Racz N."/>
            <person name="Riley R."/>
            <person name="Savchenko A."/>
            <person name="Shiryaev A."/>
            <person name="Soop K."/>
            <person name="Spirin V."/>
            <person name="Szebenyi C."/>
            <person name="Tomsovsky M."/>
            <person name="Tulloss R.E."/>
            <person name="Uehling J."/>
            <person name="Grigoriev I.V."/>
            <person name="Vagvolgyi C."/>
            <person name="Papp T."/>
            <person name="Martin F.M."/>
            <person name="Miettinen O."/>
            <person name="Hibbett D.S."/>
            <person name="Nagy L.G."/>
        </authorList>
    </citation>
    <scope>NUCLEOTIDE SEQUENCE [LARGE SCALE GENOMIC DNA]</scope>
    <source>
        <strain evidence="5 6">CBS 166.37</strain>
    </source>
</reference>
<dbReference type="InterPro" id="IPR001680">
    <property type="entry name" value="WD40_rpt"/>
</dbReference>
<dbReference type="Gene3D" id="2.130.10.10">
    <property type="entry name" value="YVTN repeat-like/Quinoprotein amine dehydrogenase"/>
    <property type="match status" value="3"/>
</dbReference>
<dbReference type="Pfam" id="PF00400">
    <property type="entry name" value="WD40"/>
    <property type="match status" value="3"/>
</dbReference>
<dbReference type="SMART" id="SM00320">
    <property type="entry name" value="WD40"/>
    <property type="match status" value="7"/>
</dbReference>
<feature type="repeat" description="WD" evidence="3">
    <location>
        <begin position="120"/>
        <end position="161"/>
    </location>
</feature>